<keyword evidence="12" id="KW-0206">Cytoskeleton</keyword>
<reference evidence="19" key="1">
    <citation type="submission" date="2025-08" db="UniProtKB">
        <authorList>
            <consortium name="Ensembl"/>
        </authorList>
    </citation>
    <scope>IDENTIFICATION</scope>
</reference>
<keyword evidence="7" id="KW-0963">Cytoplasm</keyword>
<feature type="compositionally biased region" description="Low complexity" evidence="16">
    <location>
        <begin position="299"/>
        <end position="313"/>
    </location>
</feature>
<dbReference type="AlphaFoldDB" id="A0A8C9UCB6"/>
<evidence type="ECO:0000256" key="16">
    <source>
        <dbReference type="SAM" id="MobiDB-lite"/>
    </source>
</evidence>
<feature type="compositionally biased region" description="Basic and acidic residues" evidence="16">
    <location>
        <begin position="578"/>
        <end position="594"/>
    </location>
</feature>
<dbReference type="GeneTree" id="ENSGT00730000111073"/>
<evidence type="ECO:0000256" key="10">
    <source>
        <dbReference type="ARBA" id="ARBA00022776"/>
    </source>
</evidence>
<feature type="compositionally biased region" description="Basic residues" evidence="16">
    <location>
        <begin position="253"/>
        <end position="269"/>
    </location>
</feature>
<dbReference type="GO" id="GO:0051257">
    <property type="term" value="P:meiotic spindle midzone assembly"/>
    <property type="evidence" value="ECO:0007669"/>
    <property type="project" value="TreeGrafter"/>
</dbReference>
<dbReference type="GO" id="GO:0005634">
    <property type="term" value="C:nucleus"/>
    <property type="evidence" value="ECO:0007669"/>
    <property type="project" value="UniProtKB-SubCell"/>
</dbReference>
<evidence type="ECO:0000256" key="12">
    <source>
        <dbReference type="ARBA" id="ARBA00023212"/>
    </source>
</evidence>
<comment type="similarity">
    <text evidence="5">Belongs to the INCENP family.</text>
</comment>
<feature type="compositionally biased region" description="Basic and acidic residues" evidence="16">
    <location>
        <begin position="551"/>
        <end position="571"/>
    </location>
</feature>
<reference evidence="19" key="2">
    <citation type="submission" date="2025-09" db="UniProtKB">
        <authorList>
            <consortium name="Ensembl"/>
        </authorList>
    </citation>
    <scope>IDENTIFICATION</scope>
</reference>
<dbReference type="Proteomes" id="UP000694409">
    <property type="component" value="Unassembled WGS sequence"/>
</dbReference>
<feature type="compositionally biased region" description="Basic and acidic residues" evidence="16">
    <location>
        <begin position="328"/>
        <end position="340"/>
    </location>
</feature>
<feature type="compositionally biased region" description="Low complexity" evidence="16">
    <location>
        <begin position="92"/>
        <end position="107"/>
    </location>
</feature>
<comment type="subcellular location">
    <subcellularLocation>
        <location evidence="4">Chromosome</location>
        <location evidence="4">Centromere</location>
        <location evidence="4">Kinetochore</location>
    </subcellularLocation>
    <subcellularLocation>
        <location evidence="2">Cytoplasm</location>
        <location evidence="2">Cytoskeleton</location>
        <location evidence="2">Spindle</location>
    </subcellularLocation>
    <subcellularLocation>
        <location evidence="3">Midbody</location>
    </subcellularLocation>
    <subcellularLocation>
        <location evidence="1">Nucleus</location>
    </subcellularLocation>
</comment>
<proteinExistence type="inferred from homology"/>
<evidence type="ECO:0000256" key="14">
    <source>
        <dbReference type="ARBA" id="ARBA00023306"/>
    </source>
</evidence>
<evidence type="ECO:0000256" key="9">
    <source>
        <dbReference type="ARBA" id="ARBA00022701"/>
    </source>
</evidence>
<feature type="compositionally biased region" description="Basic and acidic residues" evidence="16">
    <location>
        <begin position="476"/>
        <end position="540"/>
    </location>
</feature>
<dbReference type="PANTHER" id="PTHR13142">
    <property type="entry name" value="INNER CENTROMERE PROTEIN"/>
    <property type="match status" value="1"/>
</dbReference>
<feature type="domain" description="Inner centromere protein ARK-binding" evidence="17">
    <location>
        <begin position="755"/>
        <end position="811"/>
    </location>
</feature>
<evidence type="ECO:0000313" key="19">
    <source>
        <dbReference type="Ensembl" id="ENSSCAP00000011332.1"/>
    </source>
</evidence>
<dbReference type="GO" id="GO:0032133">
    <property type="term" value="C:chromosome passenger complex"/>
    <property type="evidence" value="ECO:0007669"/>
    <property type="project" value="TreeGrafter"/>
</dbReference>
<feature type="region of interest" description="Disordered" evidence="16">
    <location>
        <begin position="45"/>
        <end position="119"/>
    </location>
</feature>
<dbReference type="Pfam" id="PF12178">
    <property type="entry name" value="INCENP_N"/>
    <property type="match status" value="1"/>
</dbReference>
<dbReference type="GO" id="GO:0000776">
    <property type="term" value="C:kinetochore"/>
    <property type="evidence" value="ECO:0007669"/>
    <property type="project" value="UniProtKB-KW"/>
</dbReference>
<dbReference type="Ensembl" id="ENSSCAT00000012799.1">
    <property type="protein sequence ID" value="ENSSCAP00000011332.1"/>
    <property type="gene ID" value="ENSSCAG00000008519.1"/>
</dbReference>
<evidence type="ECO:0000256" key="13">
    <source>
        <dbReference type="ARBA" id="ARBA00023242"/>
    </source>
</evidence>
<feature type="compositionally biased region" description="Basic and acidic residues" evidence="16">
    <location>
        <begin position="631"/>
        <end position="644"/>
    </location>
</feature>
<evidence type="ECO:0000256" key="8">
    <source>
        <dbReference type="ARBA" id="ARBA00022618"/>
    </source>
</evidence>
<feature type="compositionally biased region" description="Basic residues" evidence="16">
    <location>
        <begin position="58"/>
        <end position="67"/>
    </location>
</feature>
<dbReference type="OrthoDB" id="6123at2759"/>
<keyword evidence="20" id="KW-1185">Reference proteome</keyword>
<dbReference type="KEGG" id="scan:103827060"/>
<keyword evidence="8" id="KW-0132">Cell division</keyword>
<feature type="compositionally biased region" description="Basic and acidic residues" evidence="16">
    <location>
        <begin position="601"/>
        <end position="623"/>
    </location>
</feature>
<evidence type="ECO:0000256" key="6">
    <source>
        <dbReference type="ARBA" id="ARBA00022454"/>
    </source>
</evidence>
<feature type="region of interest" description="Disordered" evidence="16">
    <location>
        <begin position="694"/>
        <end position="773"/>
    </location>
</feature>
<feature type="compositionally biased region" description="Basic and acidic residues" evidence="16">
    <location>
        <begin position="200"/>
        <end position="210"/>
    </location>
</feature>
<evidence type="ECO:0000256" key="5">
    <source>
        <dbReference type="ARBA" id="ARBA00010042"/>
    </source>
</evidence>
<name>A0A8C9UCB6_SERCA</name>
<evidence type="ECO:0000259" key="17">
    <source>
        <dbReference type="Pfam" id="PF03941"/>
    </source>
</evidence>
<keyword evidence="9" id="KW-0493">Microtubule</keyword>
<feature type="compositionally biased region" description="Basic and acidic residues" evidence="16">
    <location>
        <begin position="71"/>
        <end position="80"/>
    </location>
</feature>
<feature type="compositionally biased region" description="Polar residues" evidence="16">
    <location>
        <begin position="243"/>
        <end position="252"/>
    </location>
</feature>
<evidence type="ECO:0000313" key="20">
    <source>
        <dbReference type="Proteomes" id="UP000694409"/>
    </source>
</evidence>
<dbReference type="OMA" id="DENHKHG"/>
<keyword evidence="6" id="KW-0158">Chromosome</keyword>
<dbReference type="GO" id="GO:0005874">
    <property type="term" value="C:microtubule"/>
    <property type="evidence" value="ECO:0007669"/>
    <property type="project" value="UniProtKB-KW"/>
</dbReference>
<keyword evidence="14" id="KW-0131">Cell cycle</keyword>
<evidence type="ECO:0000256" key="2">
    <source>
        <dbReference type="ARBA" id="ARBA00004186"/>
    </source>
</evidence>
<dbReference type="GO" id="GO:0051310">
    <property type="term" value="P:metaphase chromosome alignment"/>
    <property type="evidence" value="ECO:0007669"/>
    <property type="project" value="TreeGrafter"/>
</dbReference>
<protein>
    <submittedName>
        <fullName evidence="19">Inner centromere protein-like</fullName>
    </submittedName>
</protein>
<accession>A0A8C9UCB6</accession>
<dbReference type="GeneID" id="103827060"/>
<evidence type="ECO:0000256" key="15">
    <source>
        <dbReference type="ARBA" id="ARBA00023328"/>
    </source>
</evidence>
<feature type="domain" description="Chromosome passenger complex (CPC) protein INCENP N-terminal" evidence="18">
    <location>
        <begin position="3"/>
        <end position="38"/>
    </location>
</feature>
<sequence length="843" mass="93543">MAEGPQQLLEVCGQRLSHFLFGAQHKHLAWLREVEEQGMRMLKSSFRDEPMLLPKTPSQRRKLRKRQSSWMREESKELSRRRLSRRRSGVKLQSSSLNSQQCLSQEQPQSPGCEGQDVSMPGCALGSQAGITPQPPALPGKQPVESCVPMADLNCQECPQAAADGDASPPAVLGEQLPEVDAAAELQDIPGVPGIPAEQPGRDGEQDPRRASTSTPKASQNGDPAALQGDGSPQDLEALLFQDSPSKSVAQKSRTRRRSGLGAPHKSHRASLAEKCSLASRRENMIRRSISRARKAAARESSSASSRVSCQSSLEAFVEEDVTSSTRPELEPNSPREKAPGDVLVPSTSPRAANPPAQHLSPLEQQAGNAAGSHVNPSSEPQKSQEQPHCAKPLESSSRTWMKGCKQALGVLWHGQQTGGRVLSPLDEKHKTLANQTPASPSPASKAVRPLKNFLQGQGGGIKDFIKRNTPTRSHLKGDFVEKERQRLENLRKKQEAEEQRKKKVEEEKRQRQAEMKQKREERLRKALQARERAEQMEEKKKKRMEQKILQSDEKLHISQVREEKVAEERSKRKGSKKHGEAEARKQKALRGEENEQQEPLQKRRGDEVKERGKTVLELKNLLEQKQLGQAKERYPKQRGKEKPPQAQQEPAALAGKATKGKESQTNLPLRPGLEKRYEPPESFFSALNVWLQAEREADGQQQPREEKKPIPPAAPGTWPNKAVRKSLSTSCLGSLEGAQEPASPPANENSYGLDLNSDDSTDDESNPRKPIPAWADGAQLQQAIVHQYYHPVDLDALFGAILSPRLEHIFYKSKPRYFKRTSSAVWHSPPGPSCSPSCSFQS</sequence>
<dbReference type="Gene3D" id="1.20.5.3600">
    <property type="match status" value="1"/>
</dbReference>
<dbReference type="Gene3D" id="6.10.250.2990">
    <property type="match status" value="1"/>
</dbReference>
<dbReference type="InterPro" id="IPR022006">
    <property type="entry name" value="INCENP_N"/>
</dbReference>
<evidence type="ECO:0000256" key="1">
    <source>
        <dbReference type="ARBA" id="ARBA00004123"/>
    </source>
</evidence>
<dbReference type="RefSeq" id="XP_030095781.1">
    <property type="nucleotide sequence ID" value="XM_030239921.2"/>
</dbReference>
<dbReference type="PANTHER" id="PTHR13142:SF3">
    <property type="entry name" value="INNER CENTROMERE PROTEIN ARK-BINDING DOMAIN-CONTAINING PROTEIN"/>
    <property type="match status" value="1"/>
</dbReference>
<feature type="region of interest" description="Disordered" evidence="16">
    <location>
        <begin position="161"/>
        <end position="398"/>
    </location>
</feature>
<evidence type="ECO:0000259" key="18">
    <source>
        <dbReference type="Pfam" id="PF12178"/>
    </source>
</evidence>
<feature type="region of interest" description="Disordered" evidence="16">
    <location>
        <begin position="124"/>
        <end position="143"/>
    </location>
</feature>
<feature type="region of interest" description="Disordered" evidence="16">
    <location>
        <begin position="419"/>
        <end position="681"/>
    </location>
</feature>
<keyword evidence="11" id="KW-0995">Kinetochore</keyword>
<dbReference type="InterPro" id="IPR005635">
    <property type="entry name" value="Inner_centromere_prot_ARK-bd"/>
</dbReference>
<evidence type="ECO:0000256" key="4">
    <source>
        <dbReference type="ARBA" id="ARBA00004629"/>
    </source>
</evidence>
<evidence type="ECO:0000256" key="11">
    <source>
        <dbReference type="ARBA" id="ARBA00022838"/>
    </source>
</evidence>
<feature type="compositionally biased region" description="Basic and acidic residues" evidence="16">
    <location>
        <begin position="694"/>
        <end position="710"/>
    </location>
</feature>
<dbReference type="GO" id="GO:0000281">
    <property type="term" value="P:mitotic cytokinesis"/>
    <property type="evidence" value="ECO:0007669"/>
    <property type="project" value="TreeGrafter"/>
</dbReference>
<organism evidence="19 20">
    <name type="scientific">Serinus canaria</name>
    <name type="common">Island canary</name>
    <name type="synonym">Fringilla canaria</name>
    <dbReference type="NCBI Taxonomy" id="9135"/>
    <lineage>
        <taxon>Eukaryota</taxon>
        <taxon>Metazoa</taxon>
        <taxon>Chordata</taxon>
        <taxon>Craniata</taxon>
        <taxon>Vertebrata</taxon>
        <taxon>Euteleostomi</taxon>
        <taxon>Archelosauria</taxon>
        <taxon>Archosauria</taxon>
        <taxon>Dinosauria</taxon>
        <taxon>Saurischia</taxon>
        <taxon>Theropoda</taxon>
        <taxon>Coelurosauria</taxon>
        <taxon>Aves</taxon>
        <taxon>Neognathae</taxon>
        <taxon>Neoaves</taxon>
        <taxon>Telluraves</taxon>
        <taxon>Australaves</taxon>
        <taxon>Passeriformes</taxon>
        <taxon>Passeroidea</taxon>
        <taxon>Fringillidae</taxon>
        <taxon>Carduelinae</taxon>
        <taxon>Serinus</taxon>
    </lineage>
</organism>
<gene>
    <name evidence="19" type="primary">LOC103827060</name>
</gene>
<dbReference type="GO" id="GO:1990385">
    <property type="term" value="C:meiotic spindle midzone"/>
    <property type="evidence" value="ECO:0007669"/>
    <property type="project" value="TreeGrafter"/>
</dbReference>
<dbReference type="GO" id="GO:0030496">
    <property type="term" value="C:midbody"/>
    <property type="evidence" value="ECO:0007669"/>
    <property type="project" value="UniProtKB-SubCell"/>
</dbReference>
<evidence type="ECO:0000256" key="3">
    <source>
        <dbReference type="ARBA" id="ARBA00004214"/>
    </source>
</evidence>
<feature type="compositionally biased region" description="Polar residues" evidence="16">
    <location>
        <begin position="433"/>
        <end position="443"/>
    </location>
</feature>
<keyword evidence="13" id="KW-0539">Nucleus</keyword>
<feature type="compositionally biased region" description="Polar residues" evidence="16">
    <location>
        <begin position="211"/>
        <end position="222"/>
    </location>
</feature>
<keyword evidence="15" id="KW-0137">Centromere</keyword>
<keyword evidence="10" id="KW-0498">Mitosis</keyword>
<dbReference type="Pfam" id="PF03941">
    <property type="entry name" value="INCENP_ARK-bind"/>
    <property type="match status" value="1"/>
</dbReference>
<feature type="compositionally biased region" description="Polar residues" evidence="16">
    <location>
        <begin position="375"/>
        <end position="387"/>
    </location>
</feature>
<evidence type="ECO:0000256" key="7">
    <source>
        <dbReference type="ARBA" id="ARBA00022490"/>
    </source>
</evidence>